<dbReference type="PANTHER" id="PTHR12631">
    <property type="entry name" value="ALPHA-L-IDURONIDASE"/>
    <property type="match status" value="1"/>
</dbReference>
<evidence type="ECO:0008006" key="4">
    <source>
        <dbReference type="Google" id="ProtNLM"/>
    </source>
</evidence>
<keyword evidence="1" id="KW-0732">Signal</keyword>
<evidence type="ECO:0000313" key="3">
    <source>
        <dbReference type="Proteomes" id="UP000199541"/>
    </source>
</evidence>
<accession>A0A1H2YC44</accession>
<organism evidence="2 3">
    <name type="scientific">Allgaiera indica</name>
    <dbReference type="NCBI Taxonomy" id="765699"/>
    <lineage>
        <taxon>Bacteria</taxon>
        <taxon>Pseudomonadati</taxon>
        <taxon>Pseudomonadota</taxon>
        <taxon>Alphaproteobacteria</taxon>
        <taxon>Rhodobacterales</taxon>
        <taxon>Paracoccaceae</taxon>
        <taxon>Allgaiera</taxon>
    </lineage>
</organism>
<feature type="signal peptide" evidence="1">
    <location>
        <begin position="1"/>
        <end position="22"/>
    </location>
</feature>
<dbReference type="InterPro" id="IPR017853">
    <property type="entry name" value="GH"/>
</dbReference>
<protein>
    <recommendedName>
        <fullName evidence="4">Glycosyl hydrolase catalytic core</fullName>
    </recommendedName>
</protein>
<name>A0A1H2YC44_9RHOB</name>
<sequence length="550" mass="59046">MKRAACLVPALLAALNAPAAVAAPAGEATGPTLGAASNFGQHWQPGMFAAARRLGVRNFRDAVYWSEVERDHRYVFDTPDTTWPDHLAADQTTSLTVNNGHKGYDGGDTPYTPDAIRAFAADAAATVQHFPRADAVEVGNEMNAQNFVSGPVRAEGLAQRPARYLAILKATYAAVKSARPDLRVLGGALHSIPVGYVRRLFALGAARYMDALAFHPYTTPPEQLDRQIAVLRQVPGLAHMPLEATEFGDPDPATAPGTLLRYYCQLALAGVTRAVWYPLNPRGDGLTPLIGADLRPTPTGRAFATAQRLMEHRAVTDAAPDPFTYACRFAPDTLVIWGAPRRITPAPGQHAFSPEGRPMQGPLTLSESDPLILTGPGKPGLGRQRVLADSYDQFAYPGGAVRDGFERYAMDGAARVPLILMPGQEAGGRPWTPYLAARGNPDVRLQADTLLPGGGGTHVWRIVQDWHAPDAQRIRAEVQLAPAKRSGDGVRLRISLGGRLLEDRVVTSALDWKSPPLSVTKGEVLSVSVGPNGNARGDVTTYRITIRRDG</sequence>
<dbReference type="PANTHER" id="PTHR12631:SF10">
    <property type="entry name" value="BETA-XYLOSIDASE-LIKE PROTEIN-RELATED"/>
    <property type="match status" value="1"/>
</dbReference>
<keyword evidence="3" id="KW-1185">Reference proteome</keyword>
<dbReference type="Proteomes" id="UP000199541">
    <property type="component" value="Unassembled WGS sequence"/>
</dbReference>
<evidence type="ECO:0000256" key="1">
    <source>
        <dbReference type="SAM" id="SignalP"/>
    </source>
</evidence>
<comment type="caution">
    <text evidence="2">The sequence shown here is derived from an EMBL/GenBank/DDBJ whole genome shotgun (WGS) entry which is preliminary data.</text>
</comment>
<dbReference type="SUPFAM" id="SSF51445">
    <property type="entry name" value="(Trans)glycosidases"/>
    <property type="match status" value="1"/>
</dbReference>
<dbReference type="InterPro" id="IPR051923">
    <property type="entry name" value="Glycosyl_Hydrolase_39"/>
</dbReference>
<dbReference type="EMBL" id="FNOB01000009">
    <property type="protein sequence ID" value="SDX02792.1"/>
    <property type="molecule type" value="Genomic_DNA"/>
</dbReference>
<gene>
    <name evidence="2" type="ORF">SAMN05444006_10927</name>
</gene>
<reference evidence="2 3" key="1">
    <citation type="submission" date="2016-10" db="EMBL/GenBank/DDBJ databases">
        <authorList>
            <person name="Varghese N."/>
            <person name="Submissions S."/>
        </authorList>
    </citation>
    <scope>NUCLEOTIDE SEQUENCE [LARGE SCALE GENOMIC DNA]</scope>
    <source>
        <strain evidence="2 3">DSM 24802</strain>
    </source>
</reference>
<proteinExistence type="predicted"/>
<feature type="chain" id="PRO_5045666393" description="Glycosyl hydrolase catalytic core" evidence="1">
    <location>
        <begin position="23"/>
        <end position="550"/>
    </location>
</feature>
<dbReference type="Gene3D" id="3.20.20.80">
    <property type="entry name" value="Glycosidases"/>
    <property type="match status" value="1"/>
</dbReference>
<evidence type="ECO:0000313" key="2">
    <source>
        <dbReference type="EMBL" id="SDX02792.1"/>
    </source>
</evidence>